<dbReference type="Proteomes" id="UP001324427">
    <property type="component" value="Unassembled WGS sequence"/>
</dbReference>
<evidence type="ECO:0008006" key="3">
    <source>
        <dbReference type="Google" id="ProtNLM"/>
    </source>
</evidence>
<gene>
    <name evidence="1" type="ORF">LTR36_005652</name>
</gene>
<reference evidence="1 2" key="1">
    <citation type="submission" date="2021-11" db="EMBL/GenBank/DDBJ databases">
        <title>Black yeast isolated from Biological Soil Crust.</title>
        <authorList>
            <person name="Kurbessoian T."/>
        </authorList>
    </citation>
    <scope>NUCLEOTIDE SEQUENCE [LARGE SCALE GENOMIC DNA]</scope>
    <source>
        <strain evidence="1 2">CCFEE 5522</strain>
    </source>
</reference>
<organism evidence="1 2">
    <name type="scientific">Oleoguttula mirabilis</name>
    <dbReference type="NCBI Taxonomy" id="1507867"/>
    <lineage>
        <taxon>Eukaryota</taxon>
        <taxon>Fungi</taxon>
        <taxon>Dikarya</taxon>
        <taxon>Ascomycota</taxon>
        <taxon>Pezizomycotina</taxon>
        <taxon>Dothideomycetes</taxon>
        <taxon>Dothideomycetidae</taxon>
        <taxon>Mycosphaerellales</taxon>
        <taxon>Teratosphaeriaceae</taxon>
        <taxon>Oleoguttula</taxon>
    </lineage>
</organism>
<evidence type="ECO:0000313" key="2">
    <source>
        <dbReference type="Proteomes" id="UP001324427"/>
    </source>
</evidence>
<keyword evidence="2" id="KW-1185">Reference proteome</keyword>
<sequence length="177" mass="20667">MAAQRVFDVGELAENILLRLPLRDILVASQINSVCSNAATAALTIRQRLLREQMPQMPAVLDHKPKKAHMAAYNTSKNPNHCWWFLRLALNATTTMFLLRERRRVFWFLGKRDGTRGWMMLRDATVEVTKYDFEEDLFDLQWRSSNGVVVWKAQVDNSSTLMQYLDAFHREEMEAVY</sequence>
<comment type="caution">
    <text evidence="1">The sequence shown here is derived from an EMBL/GenBank/DDBJ whole genome shotgun (WGS) entry which is preliminary data.</text>
</comment>
<dbReference type="AlphaFoldDB" id="A0AAV9JDM4"/>
<dbReference type="EMBL" id="JAVFHQ010000033">
    <property type="protein sequence ID" value="KAK4543293.1"/>
    <property type="molecule type" value="Genomic_DNA"/>
</dbReference>
<proteinExistence type="predicted"/>
<accession>A0AAV9JDM4</accession>
<name>A0AAV9JDM4_9PEZI</name>
<evidence type="ECO:0000313" key="1">
    <source>
        <dbReference type="EMBL" id="KAK4543293.1"/>
    </source>
</evidence>
<protein>
    <recommendedName>
        <fullName evidence="3">F-box domain-containing protein</fullName>
    </recommendedName>
</protein>